<evidence type="ECO:0000313" key="2">
    <source>
        <dbReference type="EMBL" id="GGS02746.1"/>
    </source>
</evidence>
<feature type="region of interest" description="Disordered" evidence="1">
    <location>
        <begin position="168"/>
        <end position="202"/>
    </location>
</feature>
<keyword evidence="3" id="KW-1185">Reference proteome</keyword>
<comment type="caution">
    <text evidence="2">The sequence shown here is derived from an EMBL/GenBank/DDBJ whole genome shotgun (WGS) entry which is preliminary data.</text>
</comment>
<reference evidence="3" key="1">
    <citation type="journal article" date="2019" name="Int. J. Syst. Evol. Microbiol.">
        <title>The Global Catalogue of Microorganisms (GCM) 10K type strain sequencing project: providing services to taxonomists for standard genome sequencing and annotation.</title>
        <authorList>
            <consortium name="The Broad Institute Genomics Platform"/>
            <consortium name="The Broad Institute Genome Sequencing Center for Infectious Disease"/>
            <person name="Wu L."/>
            <person name="Ma J."/>
        </authorList>
    </citation>
    <scope>NUCLEOTIDE SEQUENCE [LARGE SCALE GENOMIC DNA]</scope>
    <source>
        <strain evidence="3">JCM 31405</strain>
    </source>
</reference>
<dbReference type="Pfam" id="PF04350">
    <property type="entry name" value="PilO"/>
    <property type="match status" value="1"/>
</dbReference>
<proteinExistence type="predicted"/>
<dbReference type="RefSeq" id="WP_189074153.1">
    <property type="nucleotide sequence ID" value="NZ_BMQN01000011.1"/>
</dbReference>
<evidence type="ECO:0008006" key="4">
    <source>
        <dbReference type="Google" id="ProtNLM"/>
    </source>
</evidence>
<gene>
    <name evidence="2" type="ORF">GCM10008960_31700</name>
</gene>
<name>A0ABQ2S907_9DEIO</name>
<dbReference type="InterPro" id="IPR007445">
    <property type="entry name" value="PilO"/>
</dbReference>
<dbReference type="InterPro" id="IPR014717">
    <property type="entry name" value="Transl_elong_EF1B/ribsomal_bS6"/>
</dbReference>
<accession>A0ABQ2S907</accession>
<protein>
    <recommendedName>
        <fullName evidence="4">Pilus assembly protein PilO</fullName>
    </recommendedName>
</protein>
<evidence type="ECO:0000313" key="3">
    <source>
        <dbReference type="Proteomes" id="UP000644548"/>
    </source>
</evidence>
<sequence>MNQKALVPAIAVSLLGVLGVVKGTWPMVQTARTEQARLRSEIERLTADAAALPAEQTREATLLREDAELQQSLPDSEELPRVLDTLQLAAQRLGVTTGKLSRSVRVSEIAGVTAVDLDLDISGTYARTQAYVQTIAALPRAFTARGISLSAGKDGQVTGSLKLTTYTRDSTPVKAAAPTTTPTTPTTPPTPTTPTTPTGGTP</sequence>
<evidence type="ECO:0000256" key="1">
    <source>
        <dbReference type="SAM" id="MobiDB-lite"/>
    </source>
</evidence>
<dbReference type="Gene3D" id="3.30.70.60">
    <property type="match status" value="1"/>
</dbReference>
<dbReference type="EMBL" id="BMQN01000011">
    <property type="protein sequence ID" value="GGS02746.1"/>
    <property type="molecule type" value="Genomic_DNA"/>
</dbReference>
<feature type="compositionally biased region" description="Pro residues" evidence="1">
    <location>
        <begin position="185"/>
        <end position="194"/>
    </location>
</feature>
<dbReference type="Proteomes" id="UP000644548">
    <property type="component" value="Unassembled WGS sequence"/>
</dbReference>
<organism evidence="2 3">
    <name type="scientific">Deinococcus sedimenti</name>
    <dbReference type="NCBI Taxonomy" id="1867090"/>
    <lineage>
        <taxon>Bacteria</taxon>
        <taxon>Thermotogati</taxon>
        <taxon>Deinococcota</taxon>
        <taxon>Deinococci</taxon>
        <taxon>Deinococcales</taxon>
        <taxon>Deinococcaceae</taxon>
        <taxon>Deinococcus</taxon>
    </lineage>
</organism>